<dbReference type="Proteomes" id="UP000202170">
    <property type="component" value="Segment"/>
</dbReference>
<reference evidence="1" key="1">
    <citation type="submission" date="2016-07" db="EMBL/GenBank/DDBJ databases">
        <authorList>
            <person name="Bram A.M."/>
            <person name="Chester K.R."/>
            <person name="Doerr K.E."/>
            <person name="Drigans A."/>
            <person name="Dusek C.O."/>
            <person name="Granberg A.K."/>
            <person name="Leopold M.L."/>
            <person name="Lund Z.A."/>
            <person name="Matczynski K.J."/>
            <person name="Potocnik A.N."/>
            <person name="Stocks T.A."/>
            <person name="Stuart W.M."/>
            <person name="Wetzel M.R."/>
            <person name="Yue O.H."/>
            <person name="Ziegler C.J."/>
            <person name="Bonilla J.A."/>
            <person name="Klyczek K."/>
            <person name="Garlena R.A."/>
            <person name="Russell D.A."/>
            <person name="Pope W.H."/>
            <person name="Jacobs-Sera D."/>
            <person name="Hendrix R.W."/>
            <person name="Hatfull G.F."/>
        </authorList>
    </citation>
    <scope>NUCLEOTIDE SEQUENCE</scope>
</reference>
<proteinExistence type="predicted"/>
<evidence type="ECO:0000313" key="2">
    <source>
        <dbReference type="Proteomes" id="UP000202170"/>
    </source>
</evidence>
<dbReference type="EMBL" id="KX557272">
    <property type="protein sequence ID" value="AOE43829.1"/>
    <property type="molecule type" value="Genomic_DNA"/>
</dbReference>
<keyword evidence="2" id="KW-1185">Reference proteome</keyword>
<evidence type="ECO:0000313" key="1">
    <source>
        <dbReference type="EMBL" id="AOE43829.1"/>
    </source>
</evidence>
<sequence length="95" mass="10435">MKKAFPDMVVDKVIDAETLHGGHIDEIIRFDTHADFGRAERVDITVTGELRQIYHSADHTSISLAANEAGDLVEYQVFDKTGISILVALPKGGKK</sequence>
<dbReference type="GeneID" id="29080404"/>
<accession>A0A1B3AYI5</accession>
<dbReference type="KEGG" id="vg:29080404"/>
<dbReference type="OrthoDB" id="27500at10239"/>
<protein>
    <submittedName>
        <fullName evidence="1">Uncharacterized protein</fullName>
    </submittedName>
</protein>
<dbReference type="RefSeq" id="YP_009287608.1">
    <property type="nucleotide sequence ID" value="NC_031074.1"/>
</dbReference>
<name>A0A1B3AYI5_9CAUD</name>
<organism evidence="1 2">
    <name type="scientific">Gordonia phage Bantam</name>
    <dbReference type="NCBI Taxonomy" id="1887641"/>
    <lineage>
        <taxon>Viruses</taxon>
        <taxon>Duplodnaviria</taxon>
        <taxon>Heunggongvirae</taxon>
        <taxon>Uroviricota</taxon>
        <taxon>Caudoviricetes</taxon>
        <taxon>Bantamvirus</taxon>
        <taxon>Bantamvirus bantam</taxon>
    </lineage>
</organism>
<gene>
    <name evidence="1" type="primary">140</name>
    <name evidence="1" type="ORF">SEA_BANTAM_140</name>
</gene>